<keyword evidence="7" id="KW-0464">Manganese</keyword>
<comment type="cofactor">
    <cofactor evidence="2">
        <name>Mg(2+)</name>
        <dbReference type="ChEBI" id="CHEBI:18420"/>
    </cofactor>
</comment>
<reference evidence="10" key="1">
    <citation type="journal article" date="2019" name="Int. J. Syst. Evol. Microbiol.">
        <title>The Global Catalogue of Microorganisms (GCM) 10K type strain sequencing project: providing services to taxonomists for standard genome sequencing and annotation.</title>
        <authorList>
            <consortium name="The Broad Institute Genomics Platform"/>
            <consortium name="The Broad Institute Genome Sequencing Center for Infectious Disease"/>
            <person name="Wu L."/>
            <person name="Ma J."/>
        </authorList>
    </citation>
    <scope>NUCLEOTIDE SEQUENCE [LARGE SCALE GENOMIC DNA]</scope>
    <source>
        <strain evidence="10">JCM 32226</strain>
    </source>
</reference>
<dbReference type="PROSITE" id="PS01293">
    <property type="entry name" value="NUDIX_COA"/>
    <property type="match status" value="1"/>
</dbReference>
<keyword evidence="4" id="KW-0479">Metal-binding</keyword>
<name>A0ABP8Q0P4_9GAMM</name>
<proteinExistence type="inferred from homology"/>
<keyword evidence="6" id="KW-0460">Magnesium</keyword>
<evidence type="ECO:0000313" key="9">
    <source>
        <dbReference type="EMBL" id="GAA4495392.1"/>
    </source>
</evidence>
<dbReference type="SUPFAM" id="SSF55811">
    <property type="entry name" value="Nudix"/>
    <property type="match status" value="1"/>
</dbReference>
<dbReference type="PANTHER" id="PTHR12992">
    <property type="entry name" value="NUDIX HYDROLASE"/>
    <property type="match status" value="1"/>
</dbReference>
<evidence type="ECO:0000256" key="6">
    <source>
        <dbReference type="ARBA" id="ARBA00022842"/>
    </source>
</evidence>
<evidence type="ECO:0000259" key="8">
    <source>
        <dbReference type="PROSITE" id="PS51462"/>
    </source>
</evidence>
<comment type="similarity">
    <text evidence="3">Belongs to the Nudix hydrolase family. PCD1 subfamily.</text>
</comment>
<evidence type="ECO:0000313" key="10">
    <source>
        <dbReference type="Proteomes" id="UP001501321"/>
    </source>
</evidence>
<accession>A0ABP8Q0P4</accession>
<dbReference type="Pfam" id="PF00293">
    <property type="entry name" value="NUDIX"/>
    <property type="match status" value="1"/>
</dbReference>
<evidence type="ECO:0000256" key="7">
    <source>
        <dbReference type="ARBA" id="ARBA00023211"/>
    </source>
</evidence>
<keyword evidence="10" id="KW-1185">Reference proteome</keyword>
<comment type="cofactor">
    <cofactor evidence="1">
        <name>Mn(2+)</name>
        <dbReference type="ChEBI" id="CHEBI:29035"/>
    </cofactor>
</comment>
<evidence type="ECO:0000256" key="1">
    <source>
        <dbReference type="ARBA" id="ARBA00001936"/>
    </source>
</evidence>
<evidence type="ECO:0000256" key="4">
    <source>
        <dbReference type="ARBA" id="ARBA00022723"/>
    </source>
</evidence>
<evidence type="ECO:0000256" key="5">
    <source>
        <dbReference type="ARBA" id="ARBA00022801"/>
    </source>
</evidence>
<dbReference type="Proteomes" id="UP001501321">
    <property type="component" value="Unassembled WGS sequence"/>
</dbReference>
<evidence type="ECO:0000256" key="3">
    <source>
        <dbReference type="ARBA" id="ARBA00006506"/>
    </source>
</evidence>
<dbReference type="InterPro" id="IPR000086">
    <property type="entry name" value="NUDIX_hydrolase_dom"/>
</dbReference>
<organism evidence="9 10">
    <name type="scientific">Pseudaeromonas paramecii</name>
    <dbReference type="NCBI Taxonomy" id="2138166"/>
    <lineage>
        <taxon>Bacteria</taxon>
        <taxon>Pseudomonadati</taxon>
        <taxon>Pseudomonadota</taxon>
        <taxon>Gammaproteobacteria</taxon>
        <taxon>Aeromonadales</taxon>
        <taxon>Aeromonadaceae</taxon>
        <taxon>Pseudaeromonas</taxon>
    </lineage>
</organism>
<dbReference type="PANTHER" id="PTHR12992:SF11">
    <property type="entry name" value="MITOCHONDRIAL COENZYME A DIPHOSPHATASE NUDT8"/>
    <property type="match status" value="1"/>
</dbReference>
<dbReference type="PROSITE" id="PS51462">
    <property type="entry name" value="NUDIX"/>
    <property type="match status" value="1"/>
</dbReference>
<dbReference type="InterPro" id="IPR015797">
    <property type="entry name" value="NUDIX_hydrolase-like_dom_sf"/>
</dbReference>
<keyword evidence="5" id="KW-0378">Hydrolase</keyword>
<dbReference type="NCBIfam" id="NF007980">
    <property type="entry name" value="PRK10707.1"/>
    <property type="match status" value="1"/>
</dbReference>
<dbReference type="Gene3D" id="3.90.79.10">
    <property type="entry name" value="Nucleoside Triphosphate Pyrophosphohydrolase"/>
    <property type="match status" value="1"/>
</dbReference>
<dbReference type="InterPro" id="IPR045121">
    <property type="entry name" value="CoAse"/>
</dbReference>
<comment type="caution">
    <text evidence="9">The sequence shown here is derived from an EMBL/GenBank/DDBJ whole genome shotgun (WGS) entry which is preliminary data.</text>
</comment>
<feature type="domain" description="Nudix hydrolase" evidence="8">
    <location>
        <begin position="25"/>
        <end position="157"/>
    </location>
</feature>
<dbReference type="CDD" id="cd03426">
    <property type="entry name" value="NUDIX_CoAse_Nudt7"/>
    <property type="match status" value="1"/>
</dbReference>
<sequence>MTNHWLARYLLRPQSQLGVAPRSQDKPAAVLLPLLEREGQLQLLLTRRSLSLRHHPGQISFPGGRFDPTDGDLRTTALRETHEELGIPPDAVRLLGQLPGYHTVTGFHITPYLGLLAPGTRWQAASGEVAEAFTLPLTDLLDPAAYGRWRFVRHGQLTSAWGISLQGHLIWGATARILQELARLSAE</sequence>
<protein>
    <submittedName>
        <fullName evidence="9">CoA pyrophosphatase</fullName>
    </submittedName>
</protein>
<dbReference type="EMBL" id="BAABFC010000006">
    <property type="protein sequence ID" value="GAA4495392.1"/>
    <property type="molecule type" value="Genomic_DNA"/>
</dbReference>
<gene>
    <name evidence="9" type="ORF">GCM10023095_08470</name>
</gene>
<evidence type="ECO:0000256" key="2">
    <source>
        <dbReference type="ARBA" id="ARBA00001946"/>
    </source>
</evidence>
<dbReference type="InterPro" id="IPR000059">
    <property type="entry name" value="NUDIX_hydrolase_NudL_CS"/>
</dbReference>
<dbReference type="RefSeq" id="WP_345010407.1">
    <property type="nucleotide sequence ID" value="NZ_BAABFC010000006.1"/>
</dbReference>